<gene>
    <name evidence="1" type="ORF">ABT39_MTgene258</name>
</gene>
<accession>A0A101M405</accession>
<geneLocation type="mitochondrion" evidence="1"/>
<comment type="caution">
    <text evidence="1">The sequence shown here is derived from an EMBL/GenBank/DDBJ whole genome shotgun (WGS) entry which is preliminary data.</text>
</comment>
<name>A0A101M405_PICGL</name>
<evidence type="ECO:0000313" key="1">
    <source>
        <dbReference type="EMBL" id="KUM50415.1"/>
    </source>
</evidence>
<organism evidence="1">
    <name type="scientific">Picea glauca</name>
    <name type="common">White spruce</name>
    <name type="synonym">Pinus glauca</name>
    <dbReference type="NCBI Taxonomy" id="3330"/>
    <lineage>
        <taxon>Eukaryota</taxon>
        <taxon>Viridiplantae</taxon>
        <taxon>Streptophyta</taxon>
        <taxon>Embryophyta</taxon>
        <taxon>Tracheophyta</taxon>
        <taxon>Spermatophyta</taxon>
        <taxon>Pinopsida</taxon>
        <taxon>Pinidae</taxon>
        <taxon>Conifers I</taxon>
        <taxon>Pinales</taxon>
        <taxon>Pinaceae</taxon>
        <taxon>Picea</taxon>
    </lineage>
</organism>
<protein>
    <submittedName>
        <fullName evidence="1">Uncharacterized protein</fullName>
    </submittedName>
</protein>
<keyword evidence="1" id="KW-0496">Mitochondrion</keyword>
<dbReference type="EMBL" id="LKAM01000001">
    <property type="protein sequence ID" value="KUM50415.1"/>
    <property type="molecule type" value="Genomic_DNA"/>
</dbReference>
<dbReference type="AlphaFoldDB" id="A0A101M405"/>
<proteinExistence type="predicted"/>
<sequence length="67" mass="7963">MELGGFTHLIPFLSLTLLEHSYYRYSLRLLTGRGYTLYTMMRLVTRCRAHDASLCYMMSYDPLYVTR</sequence>
<reference evidence="1" key="1">
    <citation type="journal article" date="2015" name="Genome Biol. Evol.">
        <title>Organellar Genomes of White Spruce (Picea glauca): Assembly and Annotation.</title>
        <authorList>
            <person name="Jackman S.D."/>
            <person name="Warren R.L."/>
            <person name="Gibb E.A."/>
            <person name="Vandervalk B.P."/>
            <person name="Mohamadi H."/>
            <person name="Chu J."/>
            <person name="Raymond A."/>
            <person name="Pleasance S."/>
            <person name="Coope R."/>
            <person name="Wildung M.R."/>
            <person name="Ritland C.E."/>
            <person name="Bousquet J."/>
            <person name="Jones S.J."/>
            <person name="Bohlmann J."/>
            <person name="Birol I."/>
        </authorList>
    </citation>
    <scope>NUCLEOTIDE SEQUENCE [LARGE SCALE GENOMIC DNA]</scope>
    <source>
        <tissue evidence="1">Flushing bud</tissue>
    </source>
</reference>